<protein>
    <submittedName>
        <fullName evidence="1">Uncharacterized protein</fullName>
    </submittedName>
</protein>
<dbReference type="EMBL" id="AP028055">
    <property type="protein sequence ID" value="BEH00100.1"/>
    <property type="molecule type" value="Genomic_DNA"/>
</dbReference>
<organism evidence="1 2">
    <name type="scientific">Bacteroides sedimenti</name>
    <dbReference type="NCBI Taxonomy" id="2136147"/>
    <lineage>
        <taxon>Bacteria</taxon>
        <taxon>Pseudomonadati</taxon>
        <taxon>Bacteroidota</taxon>
        <taxon>Bacteroidia</taxon>
        <taxon>Bacteroidales</taxon>
        <taxon>Bacteroidaceae</taxon>
        <taxon>Bacteroides</taxon>
    </lineage>
</organism>
<evidence type="ECO:0000313" key="1">
    <source>
        <dbReference type="EMBL" id="BEH00100.1"/>
    </source>
</evidence>
<sequence length="62" mass="7314">MYSSVQNKSIFCTKELILLYRRNIVYRDVYENISKLFSLNLLVYLGPFNMNLFADVSFGGYM</sequence>
<name>A0ABM8IJ16_9BACE</name>
<proteinExistence type="predicted"/>
<evidence type="ECO:0000313" key="2">
    <source>
        <dbReference type="Proteomes" id="UP001496674"/>
    </source>
</evidence>
<reference evidence="1 2" key="1">
    <citation type="submission" date="2023-04" db="EMBL/GenBank/DDBJ databases">
        <title>Draft genome sequence of acteroides sedimenti strain YN3PY1.</title>
        <authorList>
            <person name="Yoshida N."/>
        </authorList>
    </citation>
    <scope>NUCLEOTIDE SEQUENCE [LARGE SCALE GENOMIC DNA]</scope>
    <source>
        <strain evidence="1 2">YN3PY1</strain>
    </source>
</reference>
<keyword evidence="2" id="KW-1185">Reference proteome</keyword>
<accession>A0ABM8IJ16</accession>
<dbReference type="Proteomes" id="UP001496674">
    <property type="component" value="Chromosome"/>
</dbReference>
<gene>
    <name evidence="1" type="ORF">BSYN_23640</name>
</gene>